<comment type="similarity">
    <text evidence="2">Belongs to the neuropeptide B/W family.</text>
</comment>
<comment type="subcellular location">
    <subcellularLocation>
        <location evidence="1">Secreted</location>
    </subcellularLocation>
</comment>
<evidence type="ECO:0000313" key="10">
    <source>
        <dbReference type="EMBL" id="KAG2464013.1"/>
    </source>
</evidence>
<dbReference type="GO" id="GO:0005852">
    <property type="term" value="C:eukaryotic translation initiation factor 3 complex"/>
    <property type="evidence" value="ECO:0007669"/>
    <property type="project" value="InterPro"/>
</dbReference>
<keyword evidence="8" id="KW-0694">RNA-binding</keyword>
<dbReference type="GO" id="GO:0005576">
    <property type="term" value="C:extracellular region"/>
    <property type="evidence" value="ECO:0007669"/>
    <property type="project" value="UniProtKB-SubCell"/>
</dbReference>
<dbReference type="GO" id="GO:0001664">
    <property type="term" value="F:G protein-coupled receptor binding"/>
    <property type="evidence" value="ECO:0007669"/>
    <property type="project" value="InterPro"/>
</dbReference>
<proteinExistence type="inferred from homology"/>
<dbReference type="InterPro" id="IPR013297">
    <property type="entry name" value="Neuropept_BW_pre"/>
</dbReference>
<keyword evidence="9" id="KW-0648">Protein biosynthesis</keyword>
<protein>
    <submittedName>
        <fullName evidence="10">EIF3D factor</fullName>
    </submittedName>
</protein>
<evidence type="ECO:0000313" key="11">
    <source>
        <dbReference type="Proteomes" id="UP000886611"/>
    </source>
</evidence>
<dbReference type="PANTHER" id="PTHR12399:SF0">
    <property type="entry name" value="EUKARYOTIC TRANSLATION INITIATION FACTOR 3 SUBUNIT D"/>
    <property type="match status" value="1"/>
</dbReference>
<evidence type="ECO:0000256" key="2">
    <source>
        <dbReference type="ARBA" id="ARBA00005292"/>
    </source>
</evidence>
<sequence>MIDEYEKKVLNSNLLTGLKQLQFTLQLFLHIFLAAKMAKFVAPVIQDNLHGWGPCAVPEQFKDMPYQPFSKGDRLGKVADWTGATYQDKRYTNKYSSQFGGGSQYAYFHEEDETSFQLVDTAKTQKTAYQRNRMRFAQAQLKPRDSSVEVRSDWEVKEEMDFPRLMKMRYMEVADPGDIECCGALEYYDKAFDRITTRNEKTLKSIKRIFHTVTTTDDPVIRKLAKTQGNVFATDAILATLMCCTRSVYSWDIIVQRVGNKLFFDKRDSSDFDLLTVSETANEPPQDEGNSFNSPRNLAMEATYINHNFSQQCLKLGGERYKFPNSNPFVEEDMDKNEVASVAYRYRRWKLGDDIDLIVRCEHDGVMTGANGEVSFINVKTLNEWDSRHCNGVDWRQKLDSQRGAVLATELKNNSYKLARWTCCAMLAGSEYLKLGYVSRYHVKDSARHVILGTQQFKPNEFASQINLSMENAWGILRCVIDICMKLDEGKYLILKDPNKLSHSVRLQLVILLSFVDGLHCRKSSRQPLHWECNLETLAAERRNTSKMNWIAAALMLGLTAVFAPCPPVAQAWYRQSSGPSAYSVGRASGLLLGLGRSHANRRGRSDEGADLSPFKGDDSLNWEPAEEFLKSDSFIHAVSSTEGLPWGREKNFCLQDLTLHPASCVPTDGDNLHSQTCTADVRISTDVGDCLHPRV</sequence>
<evidence type="ECO:0000256" key="4">
    <source>
        <dbReference type="ARBA" id="ARBA00022525"/>
    </source>
</evidence>
<name>A0A8X7X848_POLSE</name>
<dbReference type="PANTHER" id="PTHR12399">
    <property type="entry name" value="EUKARYOTIC TRANSLATION INITIATION FACTOR 3 SUBUNIT 7"/>
    <property type="match status" value="1"/>
</dbReference>
<evidence type="ECO:0000256" key="6">
    <source>
        <dbReference type="ARBA" id="ARBA00022685"/>
    </source>
</evidence>
<dbReference type="GO" id="GO:0003723">
    <property type="term" value="F:RNA binding"/>
    <property type="evidence" value="ECO:0007669"/>
    <property type="project" value="UniProtKB-KW"/>
</dbReference>
<evidence type="ECO:0000256" key="8">
    <source>
        <dbReference type="ARBA" id="ARBA00022884"/>
    </source>
</evidence>
<accession>A0A8X7X848</accession>
<dbReference type="Pfam" id="PF15180">
    <property type="entry name" value="NPBW"/>
    <property type="match status" value="1"/>
</dbReference>
<evidence type="ECO:0000256" key="1">
    <source>
        <dbReference type="ARBA" id="ARBA00004613"/>
    </source>
</evidence>
<feature type="non-terminal residue" evidence="10">
    <location>
        <position position="1"/>
    </location>
</feature>
<dbReference type="HAMAP" id="MF_03003">
    <property type="entry name" value="eIF3d"/>
    <property type="match status" value="1"/>
</dbReference>
<dbReference type="GO" id="GO:0003743">
    <property type="term" value="F:translation initiation factor activity"/>
    <property type="evidence" value="ECO:0007669"/>
    <property type="project" value="UniProtKB-KW"/>
</dbReference>
<evidence type="ECO:0000256" key="7">
    <source>
        <dbReference type="ARBA" id="ARBA00022729"/>
    </source>
</evidence>
<evidence type="ECO:0000256" key="9">
    <source>
        <dbReference type="ARBA" id="ARBA00022917"/>
    </source>
</evidence>
<feature type="non-terminal residue" evidence="10">
    <location>
        <position position="696"/>
    </location>
</feature>
<keyword evidence="6" id="KW-0165">Cleavage on pair of basic residues</keyword>
<dbReference type="AlphaFoldDB" id="A0A8X7X848"/>
<keyword evidence="3" id="KW-0963">Cytoplasm</keyword>
<dbReference type="InterPro" id="IPR007783">
    <property type="entry name" value="eIF3d"/>
</dbReference>
<reference evidence="10 11" key="1">
    <citation type="journal article" date="2021" name="Cell">
        <title>Tracing the genetic footprints of vertebrate landing in non-teleost ray-finned fishes.</title>
        <authorList>
            <person name="Bi X."/>
            <person name="Wang K."/>
            <person name="Yang L."/>
            <person name="Pan H."/>
            <person name="Jiang H."/>
            <person name="Wei Q."/>
            <person name="Fang M."/>
            <person name="Yu H."/>
            <person name="Zhu C."/>
            <person name="Cai Y."/>
            <person name="He Y."/>
            <person name="Gan X."/>
            <person name="Zeng H."/>
            <person name="Yu D."/>
            <person name="Zhu Y."/>
            <person name="Jiang H."/>
            <person name="Qiu Q."/>
            <person name="Yang H."/>
            <person name="Zhang Y.E."/>
            <person name="Wang W."/>
            <person name="Zhu M."/>
            <person name="He S."/>
            <person name="Zhang G."/>
        </authorList>
    </citation>
    <scope>NUCLEOTIDE SEQUENCE [LARGE SCALE GENOMIC DNA]</scope>
    <source>
        <strain evidence="10">Bchr_013</strain>
    </source>
</reference>
<dbReference type="Proteomes" id="UP000886611">
    <property type="component" value="Unassembled WGS sequence"/>
</dbReference>
<keyword evidence="5" id="KW-0396">Initiation factor</keyword>
<dbReference type="Pfam" id="PF05091">
    <property type="entry name" value="eIF-3_zeta"/>
    <property type="match status" value="2"/>
</dbReference>
<gene>
    <name evidence="10" type="primary">Eif3d</name>
    <name evidence="10" type="ORF">GTO96_0002396</name>
</gene>
<dbReference type="EMBL" id="JAATIS010003638">
    <property type="protein sequence ID" value="KAG2464013.1"/>
    <property type="molecule type" value="Genomic_DNA"/>
</dbReference>
<keyword evidence="7" id="KW-0732">Signal</keyword>
<evidence type="ECO:0000256" key="3">
    <source>
        <dbReference type="ARBA" id="ARBA00022490"/>
    </source>
</evidence>
<comment type="caution">
    <text evidence="10">The sequence shown here is derived from an EMBL/GenBank/DDBJ whole genome shotgun (WGS) entry which is preliminary data.</text>
</comment>
<organism evidence="10 11">
    <name type="scientific">Polypterus senegalus</name>
    <name type="common">Senegal bichir</name>
    <dbReference type="NCBI Taxonomy" id="55291"/>
    <lineage>
        <taxon>Eukaryota</taxon>
        <taxon>Metazoa</taxon>
        <taxon>Chordata</taxon>
        <taxon>Craniata</taxon>
        <taxon>Vertebrata</taxon>
        <taxon>Euteleostomi</taxon>
        <taxon>Actinopterygii</taxon>
        <taxon>Polypteriformes</taxon>
        <taxon>Polypteridae</taxon>
        <taxon>Polypterus</taxon>
    </lineage>
</organism>
<evidence type="ECO:0000256" key="5">
    <source>
        <dbReference type="ARBA" id="ARBA00022540"/>
    </source>
</evidence>
<keyword evidence="11" id="KW-1185">Reference proteome</keyword>
<keyword evidence="4" id="KW-0964">Secreted</keyword>